<evidence type="ECO:0000313" key="2">
    <source>
        <dbReference type="EMBL" id="GFA55569.1"/>
    </source>
</evidence>
<accession>A0A699JSQ2</accession>
<evidence type="ECO:0000256" key="1">
    <source>
        <dbReference type="SAM" id="Phobius"/>
    </source>
</evidence>
<dbReference type="EMBL" id="BKCJ010444823">
    <property type="protein sequence ID" value="GFA55569.1"/>
    <property type="molecule type" value="Genomic_DNA"/>
</dbReference>
<reference evidence="2" key="1">
    <citation type="journal article" date="2019" name="Sci. Rep.">
        <title>Draft genome of Tanacetum cinerariifolium, the natural source of mosquito coil.</title>
        <authorList>
            <person name="Yamashiro T."/>
            <person name="Shiraishi A."/>
            <person name="Satake H."/>
            <person name="Nakayama K."/>
        </authorList>
    </citation>
    <scope>NUCLEOTIDE SEQUENCE</scope>
</reference>
<organism evidence="2">
    <name type="scientific">Tanacetum cinerariifolium</name>
    <name type="common">Dalmatian daisy</name>
    <name type="synonym">Chrysanthemum cinerariifolium</name>
    <dbReference type="NCBI Taxonomy" id="118510"/>
    <lineage>
        <taxon>Eukaryota</taxon>
        <taxon>Viridiplantae</taxon>
        <taxon>Streptophyta</taxon>
        <taxon>Embryophyta</taxon>
        <taxon>Tracheophyta</taxon>
        <taxon>Spermatophyta</taxon>
        <taxon>Magnoliopsida</taxon>
        <taxon>eudicotyledons</taxon>
        <taxon>Gunneridae</taxon>
        <taxon>Pentapetalae</taxon>
        <taxon>asterids</taxon>
        <taxon>campanulids</taxon>
        <taxon>Asterales</taxon>
        <taxon>Asteraceae</taxon>
        <taxon>Asteroideae</taxon>
        <taxon>Anthemideae</taxon>
        <taxon>Anthemidinae</taxon>
        <taxon>Tanacetum</taxon>
    </lineage>
</organism>
<keyword evidence="1" id="KW-1133">Transmembrane helix</keyword>
<name>A0A699JSQ2_TANCI</name>
<gene>
    <name evidence="2" type="ORF">Tci_627541</name>
</gene>
<proteinExistence type="predicted"/>
<keyword evidence="1" id="KW-0812">Transmembrane</keyword>
<comment type="caution">
    <text evidence="2">The sequence shown here is derived from an EMBL/GenBank/DDBJ whole genome shotgun (WGS) entry which is preliminary data.</text>
</comment>
<protein>
    <submittedName>
        <fullName evidence="2">Sodium/hydrogen exchanger 4-like isoform X2</fullName>
    </submittedName>
</protein>
<keyword evidence="1" id="KW-0472">Membrane</keyword>
<dbReference type="AlphaFoldDB" id="A0A699JSQ2"/>
<feature type="transmembrane region" description="Helical" evidence="1">
    <location>
        <begin position="6"/>
        <end position="25"/>
    </location>
</feature>
<sequence>MEIYSIVMFLIVLRRAAFAFLFFLITCTKVAESSKILAHHQAGLMRGAVSIVLAFKQFTHSGVTMDLTNITWNGQRIKWNITHSLYGGV</sequence>